<evidence type="ECO:0000313" key="6">
    <source>
        <dbReference type="Proteomes" id="UP000023152"/>
    </source>
</evidence>
<dbReference type="EMBL" id="ASPP01001535">
    <property type="protein sequence ID" value="ETO35525.1"/>
    <property type="molecule type" value="Genomic_DNA"/>
</dbReference>
<dbReference type="AlphaFoldDB" id="X6PAG7"/>
<dbReference type="Proteomes" id="UP000023152">
    <property type="component" value="Unassembled WGS sequence"/>
</dbReference>
<evidence type="ECO:0000256" key="2">
    <source>
        <dbReference type="ARBA" id="ARBA00022658"/>
    </source>
</evidence>
<dbReference type="GO" id="GO:0005085">
    <property type="term" value="F:guanyl-nucleotide exchange factor activity"/>
    <property type="evidence" value="ECO:0007669"/>
    <property type="project" value="UniProtKB-KW"/>
</dbReference>
<evidence type="ECO:0000256" key="3">
    <source>
        <dbReference type="ARBA" id="ARBA00022927"/>
    </source>
</evidence>
<feature type="compositionally biased region" description="Low complexity" evidence="4">
    <location>
        <begin position="1"/>
        <end position="12"/>
    </location>
</feature>
<accession>X6PAG7</accession>
<keyword evidence="3" id="KW-0653">Protein transport</keyword>
<dbReference type="Gene3D" id="2.170.150.10">
    <property type="entry name" value="Metal Binding Protein, Guanine Nucleotide Exchange Factor, Chain A"/>
    <property type="match status" value="1"/>
</dbReference>
<keyword evidence="2" id="KW-0344">Guanine-nucleotide releasing factor</keyword>
<keyword evidence="1" id="KW-0813">Transport</keyword>
<protein>
    <submittedName>
        <fullName evidence="5">Uncharacterized protein</fullName>
    </submittedName>
</protein>
<dbReference type="InterPro" id="IPR007515">
    <property type="entry name" value="Mss4"/>
</dbReference>
<proteinExistence type="predicted"/>
<dbReference type="Pfam" id="PF04421">
    <property type="entry name" value="Mss4"/>
    <property type="match status" value="1"/>
</dbReference>
<dbReference type="InterPro" id="IPR011057">
    <property type="entry name" value="Mss4-like_sf"/>
</dbReference>
<feature type="region of interest" description="Disordered" evidence="4">
    <location>
        <begin position="1"/>
        <end position="26"/>
    </location>
</feature>
<reference evidence="5 6" key="1">
    <citation type="journal article" date="2013" name="Curr. Biol.">
        <title>The Genome of the Foraminiferan Reticulomyxa filosa.</title>
        <authorList>
            <person name="Glockner G."/>
            <person name="Hulsmann N."/>
            <person name="Schleicher M."/>
            <person name="Noegel A.A."/>
            <person name="Eichinger L."/>
            <person name="Gallinger C."/>
            <person name="Pawlowski J."/>
            <person name="Sierra R."/>
            <person name="Euteneuer U."/>
            <person name="Pillet L."/>
            <person name="Moustafa A."/>
            <person name="Platzer M."/>
            <person name="Groth M."/>
            <person name="Szafranski K."/>
            <person name="Schliwa M."/>
        </authorList>
    </citation>
    <scope>NUCLEOTIDE SEQUENCE [LARGE SCALE GENOMIC DNA]</scope>
</reference>
<keyword evidence="6" id="KW-1185">Reference proteome</keyword>
<organism evidence="5 6">
    <name type="scientific">Reticulomyxa filosa</name>
    <dbReference type="NCBI Taxonomy" id="46433"/>
    <lineage>
        <taxon>Eukaryota</taxon>
        <taxon>Sar</taxon>
        <taxon>Rhizaria</taxon>
        <taxon>Retaria</taxon>
        <taxon>Foraminifera</taxon>
        <taxon>Monothalamids</taxon>
        <taxon>Reticulomyxidae</taxon>
        <taxon>Reticulomyxa</taxon>
    </lineage>
</organism>
<comment type="caution">
    <text evidence="5">The sequence shown here is derived from an EMBL/GenBank/DDBJ whole genome shotgun (WGS) entry which is preliminary data.</text>
</comment>
<evidence type="ECO:0000256" key="1">
    <source>
        <dbReference type="ARBA" id="ARBA00022448"/>
    </source>
</evidence>
<evidence type="ECO:0000313" key="5">
    <source>
        <dbReference type="EMBL" id="ETO35525.1"/>
    </source>
</evidence>
<feature type="non-terminal residue" evidence="5">
    <location>
        <position position="1"/>
    </location>
</feature>
<sequence>GPNADENININESENKSEDESEISAKGGILKRSYTQMNAEQISADQGKTTSLMMEPRQKQLKSDDSHYTCIYQYQSTKNSFSKECSGYVLSHKHETKTQTQQIKTEFPCNKDGTTGDEIYELKLILPNMFLNEIHIESILPYWETFPGELKNASKFFQHVHKQYQNFSEEMKKDHEDSLKSLVVYEMCYQLLSESFLEFFHFLDDPFIQRVVETFTKGSFYLKNSERMRLSGLLCLMALRIGGWTIKISSLNEYLKDDLHLPVNMLAIEGILNCQGFEKISETDASGAENIFMRLTIPLQKIRPKVASFQGPWLLLFVLRVSYCRTKVDFKKCIYGVARNYFLFPKRKQIENFSSLLDGQEAKQTKKFLFLFEINSTNKRNLMAQAPLSKEDVTQETEKSLNLITDVPKETDNTNSKDVRCRMCDAVIFKKGAATHIQSQKTKQNKTNKLECPQSKIHGYTGKECELVNDWWKIENQNDFDNICGGGSKKADDKIEVSIENVTYPFEDYHIKYLACSGPSIQLSSADINIDLDDKTKDQNSQQQQLLFALQQLLSAQPLSDCEKTKGVIGVAVFKGGEFQKGYVACDRVSYK</sequence>
<dbReference type="SUPFAM" id="SSF51316">
    <property type="entry name" value="Mss4-like"/>
    <property type="match status" value="1"/>
</dbReference>
<dbReference type="InterPro" id="IPR011323">
    <property type="entry name" value="Mss4/transl-control_tumour"/>
</dbReference>
<dbReference type="GO" id="GO:0007264">
    <property type="term" value="P:small GTPase-mediated signal transduction"/>
    <property type="evidence" value="ECO:0007669"/>
    <property type="project" value="InterPro"/>
</dbReference>
<name>X6PAG7_RETFI</name>
<gene>
    <name evidence="5" type="ORF">RFI_01538</name>
</gene>
<dbReference type="GO" id="GO:0015031">
    <property type="term" value="P:protein transport"/>
    <property type="evidence" value="ECO:0007669"/>
    <property type="project" value="UniProtKB-KW"/>
</dbReference>
<evidence type="ECO:0000256" key="4">
    <source>
        <dbReference type="SAM" id="MobiDB-lite"/>
    </source>
</evidence>